<reference evidence="2 3" key="1">
    <citation type="submission" date="2016-11" db="EMBL/GenBank/DDBJ databases">
        <authorList>
            <person name="Jaros S."/>
            <person name="Januszkiewicz K."/>
            <person name="Wedrychowicz H."/>
        </authorList>
    </citation>
    <scope>NUCLEOTIDE SEQUENCE [LARGE SCALE GENOMIC DNA]</scope>
    <source>
        <strain evidence="2">NCIMB 2154T</strain>
    </source>
</reference>
<dbReference type="KEGG" id="tmar:MARIT_0061"/>
<evidence type="ECO:0000256" key="1">
    <source>
        <dbReference type="SAM" id="Phobius"/>
    </source>
</evidence>
<name>A0A2H1E681_9FLAO</name>
<dbReference type="GeneID" id="47721670"/>
<gene>
    <name evidence="2" type="ORF">MARIT_0061</name>
</gene>
<dbReference type="RefSeq" id="WP_024742007.1">
    <property type="nucleotide sequence ID" value="NZ_CP138495.1"/>
</dbReference>
<protein>
    <submittedName>
        <fullName evidence="2">Uncharacterized protein</fullName>
    </submittedName>
</protein>
<keyword evidence="3" id="KW-1185">Reference proteome</keyword>
<keyword evidence="1" id="KW-1133">Transmembrane helix</keyword>
<keyword evidence="1" id="KW-0812">Transmembrane</keyword>
<accession>A0A2H1E681</accession>
<dbReference type="AlphaFoldDB" id="A0A2H1E681"/>
<feature type="transmembrane region" description="Helical" evidence="1">
    <location>
        <begin position="126"/>
        <end position="146"/>
    </location>
</feature>
<organism evidence="2 3">
    <name type="scientific">Tenacibaculum maritimum NCIMB 2154</name>
    <dbReference type="NCBI Taxonomy" id="1349785"/>
    <lineage>
        <taxon>Bacteria</taxon>
        <taxon>Pseudomonadati</taxon>
        <taxon>Bacteroidota</taxon>
        <taxon>Flavobacteriia</taxon>
        <taxon>Flavobacteriales</taxon>
        <taxon>Flavobacteriaceae</taxon>
        <taxon>Tenacibaculum</taxon>
    </lineage>
</organism>
<dbReference type="EMBL" id="LT634361">
    <property type="protein sequence ID" value="SFZ79982.1"/>
    <property type="molecule type" value="Genomic_DNA"/>
</dbReference>
<sequence>MNNMSESRKNFTENINRNKLKDHVLSFKEAKDQFYDPKVHTDWEEKVIFISEDKPAKWCVFRIYIDEEDYSIYTFSDGNGNIALPNEEAKELDIDIIYSSDESTFNEIFGEVKEQQSQKTKWKYEVGGLILALLIGYISFILPGQIRQYKLQKEQELISNVIAKPYADYENYRSQIVNRVHSLEEENPFIYVYTNDTEPLDFCILPNLQVYQNNNSYSPDFSIKQMQADDLKWFIDNEDTKGYDIWLNTNRVEIVIGRLNKNKGTDLNVSMTYFYSKKTKEHLKKQAKKRNERRLLNYTRRENLDSIQTARVIVPTKIKEKPKNNLGNMLMRFDEKIIQSAIKQKNPTQKIYLSFYSKNATKEELESKIEEFEKLFYDGKKSKDYKIRKVYLKK</sequence>
<proteinExistence type="predicted"/>
<evidence type="ECO:0000313" key="2">
    <source>
        <dbReference type="EMBL" id="SFZ79982.1"/>
    </source>
</evidence>
<evidence type="ECO:0000313" key="3">
    <source>
        <dbReference type="Proteomes" id="UP000231564"/>
    </source>
</evidence>
<dbReference type="Proteomes" id="UP000231564">
    <property type="component" value="Chromosome MARIT"/>
</dbReference>
<keyword evidence="1" id="KW-0472">Membrane</keyword>